<dbReference type="SUPFAM" id="SSF53335">
    <property type="entry name" value="S-adenosyl-L-methionine-dependent methyltransferases"/>
    <property type="match status" value="1"/>
</dbReference>
<proteinExistence type="predicted"/>
<dbReference type="InterPro" id="IPR012967">
    <property type="entry name" value="COMT_dimerisation"/>
</dbReference>
<dbReference type="PANTHER" id="PTHR11746">
    <property type="entry name" value="O-METHYLTRANSFERASE"/>
    <property type="match status" value="1"/>
</dbReference>
<dbReference type="InterPro" id="IPR014088">
    <property type="entry name" value="BchU"/>
</dbReference>
<dbReference type="GO" id="GO:0032259">
    <property type="term" value="P:methylation"/>
    <property type="evidence" value="ECO:0007669"/>
    <property type="project" value="UniProtKB-KW"/>
</dbReference>
<gene>
    <name evidence="6" type="primary">bchU</name>
    <name evidence="6" type="ORF">EI684_08885</name>
</gene>
<keyword evidence="3" id="KW-0949">S-adenosyl-L-methionine</keyword>
<dbReference type="Gene3D" id="1.10.10.10">
    <property type="entry name" value="Winged helix-like DNA-binding domain superfamily/Winged helix DNA-binding domain"/>
    <property type="match status" value="1"/>
</dbReference>
<dbReference type="PIRSF" id="PIRSF005739">
    <property type="entry name" value="O-mtase"/>
    <property type="match status" value="1"/>
</dbReference>
<feature type="domain" description="O-methyltransferase C-terminal" evidence="4">
    <location>
        <begin position="142"/>
        <end position="321"/>
    </location>
</feature>
<dbReference type="Proteomes" id="UP000280307">
    <property type="component" value="Unassembled WGS sequence"/>
</dbReference>
<evidence type="ECO:0000313" key="7">
    <source>
        <dbReference type="Proteomes" id="UP000280307"/>
    </source>
</evidence>
<protein>
    <submittedName>
        <fullName evidence="6">C-20 methyltransferase BchU</fullName>
    </submittedName>
</protein>
<keyword evidence="1 6" id="KW-0489">Methyltransferase</keyword>
<dbReference type="InterPro" id="IPR036388">
    <property type="entry name" value="WH-like_DNA-bd_sf"/>
</dbReference>
<evidence type="ECO:0000259" key="4">
    <source>
        <dbReference type="Pfam" id="PF00891"/>
    </source>
</evidence>
<dbReference type="InterPro" id="IPR029063">
    <property type="entry name" value="SAM-dependent_MTases_sf"/>
</dbReference>
<name>A0A426U1N2_9CHLR</name>
<dbReference type="NCBIfam" id="TIGR02716">
    <property type="entry name" value="C20_methyl_CrtF"/>
    <property type="match status" value="1"/>
</dbReference>
<keyword evidence="2 6" id="KW-0808">Transferase</keyword>
<reference evidence="6 7" key="1">
    <citation type="submission" date="2018-12" db="EMBL/GenBank/DDBJ databases">
        <title>Genome Sequence of Candidatus Viridilinea halotolerans isolated from saline sulfide-rich spring.</title>
        <authorList>
            <person name="Grouzdev D.S."/>
            <person name="Burganskaya E.I."/>
            <person name="Krutkina M.S."/>
            <person name="Sukhacheva M.V."/>
            <person name="Gorlenko V.M."/>
        </authorList>
    </citation>
    <scope>NUCLEOTIDE SEQUENCE [LARGE SCALE GENOMIC DNA]</scope>
    <source>
        <strain evidence="6">Chok-6</strain>
    </source>
</reference>
<dbReference type="AlphaFoldDB" id="A0A426U1N2"/>
<feature type="domain" description="O-methyltransferase dimerisation" evidence="5">
    <location>
        <begin position="20"/>
        <end position="90"/>
    </location>
</feature>
<accession>A0A426U1N2</accession>
<dbReference type="InterPro" id="IPR036390">
    <property type="entry name" value="WH_DNA-bd_sf"/>
</dbReference>
<dbReference type="Gene3D" id="3.40.50.150">
    <property type="entry name" value="Vaccinia Virus protein VP39"/>
    <property type="match status" value="1"/>
</dbReference>
<comment type="caution">
    <text evidence="6">The sequence shown here is derived from an EMBL/GenBank/DDBJ whole genome shotgun (WGS) entry which is preliminary data.</text>
</comment>
<dbReference type="SUPFAM" id="SSF46785">
    <property type="entry name" value="Winged helix' DNA-binding domain"/>
    <property type="match status" value="1"/>
</dbReference>
<evidence type="ECO:0000313" key="6">
    <source>
        <dbReference type="EMBL" id="RRR73359.1"/>
    </source>
</evidence>
<dbReference type="FunFam" id="3.40.50.150:FF:000405">
    <property type="entry name" value="Carminomycin 4-O-methyltransferase DnrK"/>
    <property type="match status" value="1"/>
</dbReference>
<dbReference type="GO" id="GO:0008171">
    <property type="term" value="F:O-methyltransferase activity"/>
    <property type="evidence" value="ECO:0007669"/>
    <property type="project" value="InterPro"/>
</dbReference>
<dbReference type="InterPro" id="IPR016461">
    <property type="entry name" value="COMT-like"/>
</dbReference>
<dbReference type="InterPro" id="IPR001077">
    <property type="entry name" value="COMT_C"/>
</dbReference>
<dbReference type="CDD" id="cd02440">
    <property type="entry name" value="AdoMet_MTases"/>
    <property type="match status" value="1"/>
</dbReference>
<organism evidence="6 7">
    <name type="scientific">Candidatus Viridilinea halotolerans</name>
    <dbReference type="NCBI Taxonomy" id="2491704"/>
    <lineage>
        <taxon>Bacteria</taxon>
        <taxon>Bacillati</taxon>
        <taxon>Chloroflexota</taxon>
        <taxon>Chloroflexia</taxon>
        <taxon>Chloroflexales</taxon>
        <taxon>Chloroflexineae</taxon>
        <taxon>Oscillochloridaceae</taxon>
        <taxon>Candidatus Viridilinea</taxon>
    </lineage>
</organism>
<evidence type="ECO:0000256" key="3">
    <source>
        <dbReference type="ARBA" id="ARBA00022691"/>
    </source>
</evidence>
<dbReference type="Pfam" id="PF08100">
    <property type="entry name" value="Dimerisation"/>
    <property type="match status" value="1"/>
</dbReference>
<dbReference type="EMBL" id="RSAS01000345">
    <property type="protein sequence ID" value="RRR73359.1"/>
    <property type="molecule type" value="Genomic_DNA"/>
</dbReference>
<dbReference type="FunFam" id="1.10.10.10:FF:001152">
    <property type="entry name" value="Bacteriochlorophyllide d C-20 methyltransferase"/>
    <property type="match status" value="1"/>
</dbReference>
<evidence type="ECO:0000256" key="2">
    <source>
        <dbReference type="ARBA" id="ARBA00022679"/>
    </source>
</evidence>
<dbReference type="Pfam" id="PF00891">
    <property type="entry name" value="Methyltransf_2"/>
    <property type="match status" value="1"/>
</dbReference>
<dbReference type="PROSITE" id="PS51683">
    <property type="entry name" value="SAM_OMT_II"/>
    <property type="match status" value="1"/>
</dbReference>
<sequence length="339" mass="38291">MEDDAELYRATERAYEMVFKGTVDFFVIKAAYDLGLFEAMAGGPRALDDLAETTGTVPIRLERLLITMEKVGLTQPVEGAWALTRFAEQFFTAPEEHRNLTMLPFVSYMVDLIQSFYANLADVTRGKMDFTSHVPHPPRTREDSIFYETIHRSNIHFVLKLLRDHADLTGVKRMIDVGGGIGDIAASLCQKYPELNVTLINLPSALDLVRENAAEKGLTGRLEPVAIDMYREPYPQGDAVIFARILYPMNRQFCTMMLQKAHAALAPGGKVMIIDMVISDTEKPNYDYLTHYVCGIGMNFSVLEFKDHALYKELLQELGFRDITVTEGYEHVLYQAVKA</sequence>
<evidence type="ECO:0000256" key="1">
    <source>
        <dbReference type="ARBA" id="ARBA00022603"/>
    </source>
</evidence>
<evidence type="ECO:0000259" key="5">
    <source>
        <dbReference type="Pfam" id="PF08100"/>
    </source>
</evidence>